<dbReference type="Proteomes" id="UP000663834">
    <property type="component" value="Unassembled WGS sequence"/>
</dbReference>
<dbReference type="InterPro" id="IPR001810">
    <property type="entry name" value="F-box_dom"/>
</dbReference>
<proteinExistence type="predicted"/>
<dbReference type="PROSITE" id="PS50181">
    <property type="entry name" value="FBOX"/>
    <property type="match status" value="1"/>
</dbReference>
<evidence type="ECO:0000313" key="3">
    <source>
        <dbReference type="EMBL" id="CAF3843722.1"/>
    </source>
</evidence>
<dbReference type="OrthoDB" id="9983291at2759"/>
<feature type="domain" description="F-box" evidence="1">
    <location>
        <begin position="5"/>
        <end position="52"/>
    </location>
</feature>
<protein>
    <recommendedName>
        <fullName evidence="1">F-box domain-containing protein</fullName>
    </recommendedName>
</protein>
<name>A0A816EU11_9BILA</name>
<sequence>MNQSKVGLLDLPDEILLMILKKLDNIDVLYSLLDVDNQRLDIIAQGNIFINTLNFVFTTFTNDISSINDTMVDRFCRNILPRIHYNIKSLTVDSLSMEHILFCVDYPNLTELKLFNFNGKIASHYFRDKGPFDGHLVRQITDLTLVFQNTIYDTSTHYSLDTYRFIMQIFGNLKHLSIIGSYRWMFLDLSYHKSLPPSPVTFSSSTLTKLRIRVISYAACLAVLDGRFKQLRTLIVDIIDIDLHQSYVYNMDDLPNLKCFSLTTTSTCSMDMFIESIPFLFRRMINLEELTLQLSVIMGTVFIDGTHIYNNILIHLQQLRIFNFCICTDLRIDHLVHHLSKYDIQRTFSNAIYQDVDCMVQYGCNRAVCHVFSLPFIFDYIGYVGNTFPSIVFIHVRRLFVCDLVPFEHEFFIRIASCFPLLEHLNIYNIGPQLKVSTKLKSDNSQMNSIVKYSHLIWLELECVHIDYVEQFLNETKTHLPSLTRLTIYYSVLCNVTENFTRYITRRNCIKVNQLNLVVGIIERSKDFNVYFPLL</sequence>
<dbReference type="InterPro" id="IPR032675">
    <property type="entry name" value="LRR_dom_sf"/>
</dbReference>
<evidence type="ECO:0000313" key="2">
    <source>
        <dbReference type="EMBL" id="CAF1650372.1"/>
    </source>
</evidence>
<organism evidence="2 4">
    <name type="scientific">Rotaria magnacalcarata</name>
    <dbReference type="NCBI Taxonomy" id="392030"/>
    <lineage>
        <taxon>Eukaryota</taxon>
        <taxon>Metazoa</taxon>
        <taxon>Spiralia</taxon>
        <taxon>Gnathifera</taxon>
        <taxon>Rotifera</taxon>
        <taxon>Eurotatoria</taxon>
        <taxon>Bdelloidea</taxon>
        <taxon>Philodinida</taxon>
        <taxon>Philodinidae</taxon>
        <taxon>Rotaria</taxon>
    </lineage>
</organism>
<accession>A0A816EU11</accession>
<gene>
    <name evidence="3" type="ORF">GIL414_LOCUS3547</name>
    <name evidence="2" type="ORF">KQP761_LOCUS29861</name>
</gene>
<dbReference type="EMBL" id="CAJNOW010016459">
    <property type="protein sequence ID" value="CAF1650372.1"/>
    <property type="molecule type" value="Genomic_DNA"/>
</dbReference>
<dbReference type="AlphaFoldDB" id="A0A816EU11"/>
<evidence type="ECO:0000313" key="4">
    <source>
        <dbReference type="Proteomes" id="UP000663834"/>
    </source>
</evidence>
<evidence type="ECO:0000259" key="1">
    <source>
        <dbReference type="PROSITE" id="PS50181"/>
    </source>
</evidence>
<dbReference type="EMBL" id="CAJOBJ010000783">
    <property type="protein sequence ID" value="CAF3843722.1"/>
    <property type="molecule type" value="Genomic_DNA"/>
</dbReference>
<dbReference type="Proteomes" id="UP000681720">
    <property type="component" value="Unassembled WGS sequence"/>
</dbReference>
<reference evidence="2" key="1">
    <citation type="submission" date="2021-02" db="EMBL/GenBank/DDBJ databases">
        <authorList>
            <person name="Nowell W R."/>
        </authorList>
    </citation>
    <scope>NUCLEOTIDE SEQUENCE</scope>
</reference>
<dbReference type="Gene3D" id="3.80.10.10">
    <property type="entry name" value="Ribonuclease Inhibitor"/>
    <property type="match status" value="1"/>
</dbReference>
<comment type="caution">
    <text evidence="2">The sequence shown here is derived from an EMBL/GenBank/DDBJ whole genome shotgun (WGS) entry which is preliminary data.</text>
</comment>